<evidence type="ECO:0000313" key="1">
    <source>
        <dbReference type="EMBL" id="OAO99408.1"/>
    </source>
</evidence>
<accession>A0A178UZS3</accession>
<gene>
    <name evidence="1" type="ordered locus">AXX17_At4g30360</name>
</gene>
<dbReference type="ExpressionAtlas" id="A0A178UZS3">
    <property type="expression patterns" value="baseline and differential"/>
</dbReference>
<protein>
    <submittedName>
        <fullName evidence="1">Uncharacterized protein</fullName>
    </submittedName>
</protein>
<dbReference type="Proteomes" id="UP000078284">
    <property type="component" value="Chromosome 4"/>
</dbReference>
<dbReference type="PANTHER" id="PTHR35104">
    <property type="entry name" value="OS03G0807000 PROTEIN"/>
    <property type="match status" value="1"/>
</dbReference>
<sequence>MNMVFNGQTVMSVAHLSAEIWQRLRLIPPSDRISSREMLELVCFFPLQQLGRLALCLLTCLCLPSPGLLYPETAEDDRDHVYVYGSSSSSIATYQHHFRLHFE</sequence>
<dbReference type="EMBL" id="LUHQ01000004">
    <property type="protein sequence ID" value="OAO99408.1"/>
    <property type="molecule type" value="Genomic_DNA"/>
</dbReference>
<comment type="caution">
    <text evidence="1">The sequence shown here is derived from an EMBL/GenBank/DDBJ whole genome shotgun (WGS) entry which is preliminary data.</text>
</comment>
<reference evidence="2" key="1">
    <citation type="journal article" date="2016" name="Proc. Natl. Acad. Sci. U.S.A.">
        <title>Chromosome-level assembly of Arabidopsis thaliana Ler reveals the extent of translocation and inversion polymorphisms.</title>
        <authorList>
            <person name="Zapata L."/>
            <person name="Ding J."/>
            <person name="Willing E.M."/>
            <person name="Hartwig B."/>
            <person name="Bezdan D."/>
            <person name="Jiao W.B."/>
            <person name="Patel V."/>
            <person name="Velikkakam James G."/>
            <person name="Koornneef M."/>
            <person name="Ossowski S."/>
            <person name="Schneeberger K."/>
        </authorList>
    </citation>
    <scope>NUCLEOTIDE SEQUENCE [LARGE SCALE GENOMIC DNA]</scope>
    <source>
        <strain evidence="2">cv. Landsberg erecta</strain>
    </source>
</reference>
<organism evidence="1 2">
    <name type="scientific">Arabidopsis thaliana</name>
    <name type="common">Mouse-ear cress</name>
    <dbReference type="NCBI Taxonomy" id="3702"/>
    <lineage>
        <taxon>Eukaryota</taxon>
        <taxon>Viridiplantae</taxon>
        <taxon>Streptophyta</taxon>
        <taxon>Embryophyta</taxon>
        <taxon>Tracheophyta</taxon>
        <taxon>Spermatophyta</taxon>
        <taxon>Magnoliopsida</taxon>
        <taxon>eudicotyledons</taxon>
        <taxon>Gunneridae</taxon>
        <taxon>Pentapetalae</taxon>
        <taxon>rosids</taxon>
        <taxon>malvids</taxon>
        <taxon>Brassicales</taxon>
        <taxon>Brassicaceae</taxon>
        <taxon>Camelineae</taxon>
        <taxon>Arabidopsis</taxon>
    </lineage>
</organism>
<dbReference type="PANTHER" id="PTHR35104:SF11">
    <property type="entry name" value="GENOME ASSEMBLY, CHROMOSOME: A01"/>
    <property type="match status" value="1"/>
</dbReference>
<name>A0A178UZS3_ARATH</name>
<dbReference type="AlphaFoldDB" id="A0A178UZS3"/>
<evidence type="ECO:0000313" key="2">
    <source>
        <dbReference type="Proteomes" id="UP000078284"/>
    </source>
</evidence>
<proteinExistence type="predicted"/>